<gene>
    <name evidence="7" type="ORF">K444DRAFT_540634</name>
</gene>
<evidence type="ECO:0000256" key="3">
    <source>
        <dbReference type="ARBA" id="ARBA00022989"/>
    </source>
</evidence>
<dbReference type="GO" id="GO:0007189">
    <property type="term" value="P:adenylate cyclase-activating G protein-coupled receptor signaling pathway"/>
    <property type="evidence" value="ECO:0007669"/>
    <property type="project" value="TreeGrafter"/>
</dbReference>
<name>A0A2J6ST18_9HELO</name>
<dbReference type="AlphaFoldDB" id="A0A2J6ST18"/>
<keyword evidence="8" id="KW-1185">Reference proteome</keyword>
<feature type="transmembrane region" description="Helical" evidence="5">
    <location>
        <begin position="53"/>
        <end position="71"/>
    </location>
</feature>
<dbReference type="RefSeq" id="XP_024730737.1">
    <property type="nucleotide sequence ID" value="XM_024875727.1"/>
</dbReference>
<dbReference type="PROSITE" id="PS50261">
    <property type="entry name" value="G_PROTEIN_RECEP_F2_4"/>
    <property type="match status" value="1"/>
</dbReference>
<keyword evidence="4 5" id="KW-0472">Membrane</keyword>
<dbReference type="Gene3D" id="1.20.1070.10">
    <property type="entry name" value="Rhodopsin 7-helix transmembrane proteins"/>
    <property type="match status" value="1"/>
</dbReference>
<sequence>MAPLHATKALSRSQDLAIEVIERIGSSISMACVLFLMSTFLAYRRLRTPSNTLLFSASPANLFAGIASLIGRAGLSRPNATTCQVQGFFLEWFMQADAWWACAGALNVMLVFFYRYNAEQLRRLNPIYWLICYGIPAIPAVFSLIFRKNGKQMYGDATLWCWYSTNYIMVRLYAYYIPIWVVVSLAMIIYTLVGIKIHRNNVLLHSIQATPLSNLCSRTFEHEIAYSAAPPRWSLPGENDMNGASTVTISAPPFRLGHCAVLKSMFVTFLNIWQDDSNLSPSDRTTMAYSRVAFLFFASNLITWVPASVNRVYALLHPAEPSFSLNVFAAIVLPLQGLWNCIIYLVVNKTLFKEIFREWKVNMQRGRKAPDSTTESRDIEVDFNDLGQSDEDEYKMQDLLEALRG</sequence>
<dbReference type="Pfam" id="PF00002">
    <property type="entry name" value="7tm_2"/>
    <property type="match status" value="1"/>
</dbReference>
<feature type="transmembrane region" description="Helical" evidence="5">
    <location>
        <begin position="288"/>
        <end position="307"/>
    </location>
</feature>
<dbReference type="PANTHER" id="PTHR23112:SF0">
    <property type="entry name" value="TRANSMEMBRANE PROTEIN 116"/>
    <property type="match status" value="1"/>
</dbReference>
<dbReference type="InterPro" id="IPR000832">
    <property type="entry name" value="GPCR_2_secretin-like"/>
</dbReference>
<dbReference type="EMBL" id="KZ613866">
    <property type="protein sequence ID" value="PMD53833.1"/>
    <property type="molecule type" value="Genomic_DNA"/>
</dbReference>
<evidence type="ECO:0000256" key="5">
    <source>
        <dbReference type="SAM" id="Phobius"/>
    </source>
</evidence>
<dbReference type="GeneID" id="36583806"/>
<evidence type="ECO:0000259" key="6">
    <source>
        <dbReference type="PROSITE" id="PS50261"/>
    </source>
</evidence>
<comment type="subcellular location">
    <subcellularLocation>
        <location evidence="1">Membrane</location>
        <topology evidence="1">Multi-pass membrane protein</topology>
    </subcellularLocation>
</comment>
<organism evidence="7 8">
    <name type="scientific">Hyaloscypha bicolor E</name>
    <dbReference type="NCBI Taxonomy" id="1095630"/>
    <lineage>
        <taxon>Eukaryota</taxon>
        <taxon>Fungi</taxon>
        <taxon>Dikarya</taxon>
        <taxon>Ascomycota</taxon>
        <taxon>Pezizomycotina</taxon>
        <taxon>Leotiomycetes</taxon>
        <taxon>Helotiales</taxon>
        <taxon>Hyaloscyphaceae</taxon>
        <taxon>Hyaloscypha</taxon>
        <taxon>Hyaloscypha bicolor</taxon>
    </lineage>
</organism>
<dbReference type="Proteomes" id="UP000235371">
    <property type="component" value="Unassembled WGS sequence"/>
</dbReference>
<feature type="transmembrane region" description="Helical" evidence="5">
    <location>
        <begin position="327"/>
        <end position="347"/>
    </location>
</feature>
<evidence type="ECO:0000313" key="7">
    <source>
        <dbReference type="EMBL" id="PMD53833.1"/>
    </source>
</evidence>
<reference evidence="7 8" key="1">
    <citation type="submission" date="2016-04" db="EMBL/GenBank/DDBJ databases">
        <title>A degradative enzymes factory behind the ericoid mycorrhizal symbiosis.</title>
        <authorList>
            <consortium name="DOE Joint Genome Institute"/>
            <person name="Martino E."/>
            <person name="Morin E."/>
            <person name="Grelet G."/>
            <person name="Kuo A."/>
            <person name="Kohler A."/>
            <person name="Daghino S."/>
            <person name="Barry K."/>
            <person name="Choi C."/>
            <person name="Cichocki N."/>
            <person name="Clum A."/>
            <person name="Copeland A."/>
            <person name="Hainaut M."/>
            <person name="Haridas S."/>
            <person name="Labutti K."/>
            <person name="Lindquist E."/>
            <person name="Lipzen A."/>
            <person name="Khouja H.-R."/>
            <person name="Murat C."/>
            <person name="Ohm R."/>
            <person name="Olson A."/>
            <person name="Spatafora J."/>
            <person name="Veneault-Fourrey C."/>
            <person name="Henrissat B."/>
            <person name="Grigoriev I."/>
            <person name="Martin F."/>
            <person name="Perotto S."/>
        </authorList>
    </citation>
    <scope>NUCLEOTIDE SEQUENCE [LARGE SCALE GENOMIC DNA]</scope>
    <source>
        <strain evidence="7 8">E</strain>
    </source>
</reference>
<dbReference type="STRING" id="1095630.A0A2J6ST18"/>
<protein>
    <recommendedName>
        <fullName evidence="6">G-protein coupled receptors family 2 profile 2 domain-containing protein</fullName>
    </recommendedName>
</protein>
<dbReference type="GO" id="GO:0005886">
    <property type="term" value="C:plasma membrane"/>
    <property type="evidence" value="ECO:0007669"/>
    <property type="project" value="TreeGrafter"/>
</dbReference>
<dbReference type="GO" id="GO:0004930">
    <property type="term" value="F:G protein-coupled receptor activity"/>
    <property type="evidence" value="ECO:0007669"/>
    <property type="project" value="InterPro"/>
</dbReference>
<dbReference type="InParanoid" id="A0A2J6ST18"/>
<evidence type="ECO:0000313" key="8">
    <source>
        <dbReference type="Proteomes" id="UP000235371"/>
    </source>
</evidence>
<evidence type="ECO:0000256" key="4">
    <source>
        <dbReference type="ARBA" id="ARBA00023136"/>
    </source>
</evidence>
<dbReference type="PANTHER" id="PTHR23112">
    <property type="entry name" value="G PROTEIN-COUPLED RECEPTOR 157-RELATED"/>
    <property type="match status" value="1"/>
</dbReference>
<dbReference type="SUPFAM" id="SSF81321">
    <property type="entry name" value="Family A G protein-coupled receptor-like"/>
    <property type="match status" value="1"/>
</dbReference>
<dbReference type="InterPro" id="IPR017981">
    <property type="entry name" value="GPCR_2-like_7TM"/>
</dbReference>
<feature type="transmembrane region" description="Helical" evidence="5">
    <location>
        <begin position="98"/>
        <end position="115"/>
    </location>
</feature>
<feature type="transmembrane region" description="Helical" evidence="5">
    <location>
        <begin position="127"/>
        <end position="146"/>
    </location>
</feature>
<feature type="transmembrane region" description="Helical" evidence="5">
    <location>
        <begin position="20"/>
        <end position="41"/>
    </location>
</feature>
<keyword evidence="3 5" id="KW-1133">Transmembrane helix</keyword>
<proteinExistence type="predicted"/>
<feature type="domain" description="G-protein coupled receptors family 2 profile 2" evidence="6">
    <location>
        <begin position="18"/>
        <end position="190"/>
    </location>
</feature>
<keyword evidence="2 5" id="KW-0812">Transmembrane</keyword>
<evidence type="ECO:0000256" key="2">
    <source>
        <dbReference type="ARBA" id="ARBA00022692"/>
    </source>
</evidence>
<accession>A0A2J6ST18</accession>
<dbReference type="GO" id="GO:0007166">
    <property type="term" value="P:cell surface receptor signaling pathway"/>
    <property type="evidence" value="ECO:0007669"/>
    <property type="project" value="InterPro"/>
</dbReference>
<feature type="transmembrane region" description="Helical" evidence="5">
    <location>
        <begin position="173"/>
        <end position="193"/>
    </location>
</feature>
<evidence type="ECO:0000256" key="1">
    <source>
        <dbReference type="ARBA" id="ARBA00004141"/>
    </source>
</evidence>
<dbReference type="OrthoDB" id="18453at2759"/>